<dbReference type="EMBL" id="JAUIZM010000007">
    <property type="protein sequence ID" value="KAK1373247.1"/>
    <property type="molecule type" value="Genomic_DNA"/>
</dbReference>
<name>A0AAD8MHR1_9APIA</name>
<proteinExistence type="predicted"/>
<reference evidence="1" key="1">
    <citation type="submission" date="2023-02" db="EMBL/GenBank/DDBJ databases">
        <title>Genome of toxic invasive species Heracleum sosnowskyi carries increased number of genes despite the absence of recent whole-genome duplications.</title>
        <authorList>
            <person name="Schelkunov M."/>
            <person name="Shtratnikova V."/>
            <person name="Makarenko M."/>
            <person name="Klepikova A."/>
            <person name="Omelchenko D."/>
            <person name="Novikova G."/>
            <person name="Obukhova E."/>
            <person name="Bogdanov V."/>
            <person name="Penin A."/>
            <person name="Logacheva M."/>
        </authorList>
    </citation>
    <scope>NUCLEOTIDE SEQUENCE</scope>
    <source>
        <strain evidence="1">Hsosn_3</strain>
        <tissue evidence="1">Leaf</tissue>
    </source>
</reference>
<reference evidence="1" key="2">
    <citation type="submission" date="2023-05" db="EMBL/GenBank/DDBJ databases">
        <authorList>
            <person name="Schelkunov M.I."/>
        </authorList>
    </citation>
    <scope>NUCLEOTIDE SEQUENCE</scope>
    <source>
        <strain evidence="1">Hsosn_3</strain>
        <tissue evidence="1">Leaf</tissue>
    </source>
</reference>
<gene>
    <name evidence="1" type="ORF">POM88_029440</name>
</gene>
<dbReference type="Proteomes" id="UP001237642">
    <property type="component" value="Unassembled WGS sequence"/>
</dbReference>
<evidence type="ECO:0000313" key="1">
    <source>
        <dbReference type="EMBL" id="KAK1373247.1"/>
    </source>
</evidence>
<sequence length="250" mass="28650">MWTLWLVRNQNVFESKKTNKKELERLIVVRTNSLCEAIRLIEPSNLSIWIRNSYGLVLSCSKRAKNVVSIGSASIVGFIDASWKKTDGDNLKAGIGGHMHDFAALHLYAGCLGFEEQRLNEYYAMLYALRKAFFLNYNLIELEFDHQGAYWEWRHSPIDGAIPQHLYVIRQLNTRRADRNSLIELNLVNEDCNALAIYLENLFGRVEEIWYNDMGLGLVGSQFQSIREGDLNAVIENAEAEILEEDEMAG</sequence>
<comment type="caution">
    <text evidence="1">The sequence shown here is derived from an EMBL/GenBank/DDBJ whole genome shotgun (WGS) entry which is preliminary data.</text>
</comment>
<dbReference type="AlphaFoldDB" id="A0AAD8MHR1"/>
<keyword evidence="2" id="KW-1185">Reference proteome</keyword>
<accession>A0AAD8MHR1</accession>
<organism evidence="1 2">
    <name type="scientific">Heracleum sosnowskyi</name>
    <dbReference type="NCBI Taxonomy" id="360622"/>
    <lineage>
        <taxon>Eukaryota</taxon>
        <taxon>Viridiplantae</taxon>
        <taxon>Streptophyta</taxon>
        <taxon>Embryophyta</taxon>
        <taxon>Tracheophyta</taxon>
        <taxon>Spermatophyta</taxon>
        <taxon>Magnoliopsida</taxon>
        <taxon>eudicotyledons</taxon>
        <taxon>Gunneridae</taxon>
        <taxon>Pentapetalae</taxon>
        <taxon>asterids</taxon>
        <taxon>campanulids</taxon>
        <taxon>Apiales</taxon>
        <taxon>Apiaceae</taxon>
        <taxon>Apioideae</taxon>
        <taxon>apioid superclade</taxon>
        <taxon>Tordylieae</taxon>
        <taxon>Tordyliinae</taxon>
        <taxon>Heracleum</taxon>
    </lineage>
</organism>
<protein>
    <submittedName>
        <fullName evidence="1">Uncharacterized protein</fullName>
    </submittedName>
</protein>
<evidence type="ECO:0000313" key="2">
    <source>
        <dbReference type="Proteomes" id="UP001237642"/>
    </source>
</evidence>